<evidence type="ECO:0000313" key="9">
    <source>
        <dbReference type="EMBL" id="EYE92295.1"/>
    </source>
</evidence>
<keyword evidence="4" id="KW-0238">DNA-binding</keyword>
<keyword evidence="5" id="KW-0804">Transcription</keyword>
<dbReference type="PANTHER" id="PTHR31779">
    <property type="entry name" value="2-NITROPROPANE DIOXYGENASE FAMILY, PUTATIVE (AFU_ORTHOLOGUE AFUA_2G17430)-RELATED"/>
    <property type="match status" value="1"/>
</dbReference>
<dbReference type="EMBL" id="KK088438">
    <property type="protein sequence ID" value="EYE92295.1"/>
    <property type="molecule type" value="Genomic_DNA"/>
</dbReference>
<keyword evidence="1" id="KW-0479">Metal-binding</keyword>
<evidence type="ECO:0000256" key="7">
    <source>
        <dbReference type="SAM" id="MobiDB-lite"/>
    </source>
</evidence>
<feature type="domain" description="Zn(2)-C6 fungal-type" evidence="8">
    <location>
        <begin position="9"/>
        <end position="38"/>
    </location>
</feature>
<dbReference type="InterPro" id="IPR036864">
    <property type="entry name" value="Zn2-C6_fun-type_DNA-bd_sf"/>
</dbReference>
<keyword evidence="6" id="KW-0539">Nucleus</keyword>
<evidence type="ECO:0000256" key="1">
    <source>
        <dbReference type="ARBA" id="ARBA00022723"/>
    </source>
</evidence>
<keyword evidence="10" id="KW-1185">Reference proteome</keyword>
<evidence type="ECO:0000256" key="6">
    <source>
        <dbReference type="ARBA" id="ARBA00023242"/>
    </source>
</evidence>
<dbReference type="InterPro" id="IPR052478">
    <property type="entry name" value="Metabolite_Synth_Reg"/>
</dbReference>
<dbReference type="InterPro" id="IPR001138">
    <property type="entry name" value="Zn2Cys6_DnaBD"/>
</dbReference>
<dbReference type="SMART" id="SM00066">
    <property type="entry name" value="GAL4"/>
    <property type="match status" value="1"/>
</dbReference>
<proteinExistence type="predicted"/>
<evidence type="ECO:0000256" key="4">
    <source>
        <dbReference type="ARBA" id="ARBA00023125"/>
    </source>
</evidence>
<protein>
    <recommendedName>
        <fullName evidence="8">Zn(2)-C6 fungal-type domain-containing protein</fullName>
    </recommendedName>
</protein>
<organism evidence="9 10">
    <name type="scientific">Aspergillus ruber (strain CBS 135680)</name>
    <dbReference type="NCBI Taxonomy" id="1388766"/>
    <lineage>
        <taxon>Eukaryota</taxon>
        <taxon>Fungi</taxon>
        <taxon>Dikarya</taxon>
        <taxon>Ascomycota</taxon>
        <taxon>Pezizomycotina</taxon>
        <taxon>Eurotiomycetes</taxon>
        <taxon>Eurotiomycetidae</taxon>
        <taxon>Eurotiales</taxon>
        <taxon>Aspergillaceae</taxon>
        <taxon>Aspergillus</taxon>
        <taxon>Aspergillus subgen. Aspergillus</taxon>
    </lineage>
</organism>
<dbReference type="PANTHER" id="PTHR31779:SF5">
    <property type="entry name" value="ZN(II)2CYS6 TRANSCRIPTION FACTOR (EUROFUNG)"/>
    <property type="match status" value="1"/>
</dbReference>
<dbReference type="GO" id="GO:0003677">
    <property type="term" value="F:DNA binding"/>
    <property type="evidence" value="ECO:0007669"/>
    <property type="project" value="UniProtKB-KW"/>
</dbReference>
<dbReference type="CDD" id="cd00067">
    <property type="entry name" value="GAL4"/>
    <property type="match status" value="1"/>
</dbReference>
<dbReference type="GeneID" id="63701725"/>
<evidence type="ECO:0000256" key="3">
    <source>
        <dbReference type="ARBA" id="ARBA00023015"/>
    </source>
</evidence>
<dbReference type="AlphaFoldDB" id="A0A017S7Y1"/>
<dbReference type="PROSITE" id="PS00463">
    <property type="entry name" value="ZN2_CY6_FUNGAL_1"/>
    <property type="match status" value="1"/>
</dbReference>
<reference evidence="10" key="1">
    <citation type="journal article" date="2014" name="Nat. Commun.">
        <title>Genomic adaptations of the halophilic Dead Sea filamentous fungus Eurotium rubrum.</title>
        <authorList>
            <person name="Kis-Papo T."/>
            <person name="Weig A.R."/>
            <person name="Riley R."/>
            <person name="Persoh D."/>
            <person name="Salamov A."/>
            <person name="Sun H."/>
            <person name="Lipzen A."/>
            <person name="Wasser S.P."/>
            <person name="Rambold G."/>
            <person name="Grigoriev I.V."/>
            <person name="Nevo E."/>
        </authorList>
    </citation>
    <scope>NUCLEOTIDE SEQUENCE [LARGE SCALE GENOMIC DNA]</scope>
    <source>
        <strain evidence="10">CBS 135680</strain>
    </source>
</reference>
<accession>A0A017S7Y1</accession>
<feature type="region of interest" description="Disordered" evidence="7">
    <location>
        <begin position="48"/>
        <end position="67"/>
    </location>
</feature>
<dbReference type="GO" id="GO:0009410">
    <property type="term" value="P:response to xenobiotic stimulus"/>
    <property type="evidence" value="ECO:0007669"/>
    <property type="project" value="TreeGrafter"/>
</dbReference>
<gene>
    <name evidence="9" type="ORF">EURHEDRAFT_517844</name>
</gene>
<evidence type="ECO:0000313" key="10">
    <source>
        <dbReference type="Proteomes" id="UP000019804"/>
    </source>
</evidence>
<keyword evidence="2" id="KW-0862">Zinc</keyword>
<dbReference type="Proteomes" id="UP000019804">
    <property type="component" value="Unassembled WGS sequence"/>
</dbReference>
<dbReference type="GO" id="GO:0000981">
    <property type="term" value="F:DNA-binding transcription factor activity, RNA polymerase II-specific"/>
    <property type="evidence" value="ECO:0007669"/>
    <property type="project" value="InterPro"/>
</dbReference>
<evidence type="ECO:0000256" key="5">
    <source>
        <dbReference type="ARBA" id="ARBA00023163"/>
    </source>
</evidence>
<dbReference type="OrthoDB" id="4064873at2759"/>
<evidence type="ECO:0000259" key="8">
    <source>
        <dbReference type="PROSITE" id="PS50048"/>
    </source>
</evidence>
<dbReference type="Pfam" id="PF00172">
    <property type="entry name" value="Zn_clus"/>
    <property type="match status" value="1"/>
</dbReference>
<keyword evidence="3" id="KW-0805">Transcription regulation</keyword>
<dbReference type="Gene3D" id="4.10.240.10">
    <property type="entry name" value="Zn(2)-C6 fungal-type DNA-binding domain"/>
    <property type="match status" value="1"/>
</dbReference>
<dbReference type="SUPFAM" id="SSF57701">
    <property type="entry name" value="Zn2/Cys6 DNA-binding domain"/>
    <property type="match status" value="1"/>
</dbReference>
<dbReference type="GO" id="GO:0008270">
    <property type="term" value="F:zinc ion binding"/>
    <property type="evidence" value="ECO:0007669"/>
    <property type="project" value="InterPro"/>
</dbReference>
<evidence type="ECO:0000256" key="2">
    <source>
        <dbReference type="ARBA" id="ARBA00022833"/>
    </source>
</evidence>
<dbReference type="PROSITE" id="PS50048">
    <property type="entry name" value="ZN2_CY6_FUNGAL_2"/>
    <property type="match status" value="1"/>
</dbReference>
<name>A0A017S7Y1_ASPRC</name>
<sequence length="514" mass="58058">MQRLRSKIACQSCRERKRKCDGNLPCSYCHRLEHECFYGPTRRTKKTAHRLHQHSTDINSPESPDYDGKDPQLQLLEANSPAVFVRQLALKMNATNAPILNCYAWNLGFDREIACLPQVSCITEILSLSEMHELAAIYFAHVAPVYDFVDRKVVDEATIKRWSNGFPYDQADSMLLGIAALGCLFGHRSAGVEMQLVHSARIVLEYSSQLATPEFDHVVGWLLRVIYLRVTSSPHATWMASCTLMHLIETTKLHFDSATDSILAQSTGPRIHPERRRKVYSVAQLFNTWVSLDCGKSQVELRGASSALPETGWTVEQREICRISALLGPEIYRDIVELESELVELCKLSPTQPMLRLIQCNVGLCIYRRFRALGRVMSEESLDSIVNLAHHSLKAAEELAGISSPWWHILNIPFQIVCVLLVIDHPQALVMLPDALQTLRSVADHYQTGMTREAYEIAVFLVNQQRERRMQALNSLDSALRGHESNPLPTHQSPQITKVLPSMACVVERLWAPG</sequence>
<dbReference type="CDD" id="cd12148">
    <property type="entry name" value="fungal_TF_MHR"/>
    <property type="match status" value="1"/>
</dbReference>
<dbReference type="RefSeq" id="XP_040635983.1">
    <property type="nucleotide sequence ID" value="XM_040786601.1"/>
</dbReference>
<dbReference type="HOGENOM" id="CLU_019691_1_0_1"/>